<feature type="repeat" description="TPR" evidence="2">
    <location>
        <begin position="296"/>
        <end position="329"/>
    </location>
</feature>
<keyword evidence="1 3" id="KW-0808">Transferase</keyword>
<comment type="caution">
    <text evidence="3">The sequence shown here is derived from an EMBL/GenBank/DDBJ whole genome shotgun (WGS) entry which is preliminary data.</text>
</comment>
<feature type="repeat" description="TPR" evidence="2">
    <location>
        <begin position="94"/>
        <end position="127"/>
    </location>
</feature>
<accession>F1Z7Z8</accession>
<gene>
    <name evidence="3" type="ORF">Y88_1289</name>
</gene>
<dbReference type="InterPro" id="IPR019734">
    <property type="entry name" value="TPR_rpt"/>
</dbReference>
<dbReference type="STRING" id="983920.Y88_1289"/>
<keyword evidence="2" id="KW-0802">TPR repeat</keyword>
<evidence type="ECO:0000256" key="2">
    <source>
        <dbReference type="PROSITE-ProRule" id="PRU00339"/>
    </source>
</evidence>
<dbReference type="PANTHER" id="PTHR12788">
    <property type="entry name" value="PROTEIN-TYROSINE SULFOTRANSFERASE 2"/>
    <property type="match status" value="1"/>
</dbReference>
<dbReference type="Gene3D" id="1.25.40.10">
    <property type="entry name" value="Tetratricopeptide repeat domain"/>
    <property type="match status" value="2"/>
</dbReference>
<dbReference type="InterPro" id="IPR026634">
    <property type="entry name" value="TPST-like"/>
</dbReference>
<dbReference type="Gene3D" id="3.40.50.300">
    <property type="entry name" value="P-loop containing nucleotide triphosphate hydrolases"/>
    <property type="match status" value="1"/>
</dbReference>
<keyword evidence="4" id="KW-1185">Reference proteome</keyword>
<dbReference type="Pfam" id="PF13432">
    <property type="entry name" value="TPR_16"/>
    <property type="match status" value="3"/>
</dbReference>
<dbReference type="InParanoid" id="F1Z7Z8"/>
<evidence type="ECO:0000256" key="1">
    <source>
        <dbReference type="ARBA" id="ARBA00022679"/>
    </source>
</evidence>
<dbReference type="Pfam" id="PF13469">
    <property type="entry name" value="Sulfotransfer_3"/>
    <property type="match status" value="1"/>
</dbReference>
<sequence length="689" mass="75961">MQANPPLLHGVEDVMAGPGAPEKTLTLDAALGHASALLGRDPAMALGQAREILRVVPGHPQAMLIEGQALRLLGDLAAARAVLARLAADQPRSALTLFELALVHGQMGEPRQAVVALERALGLKPDFLPAWHALAGALRETGREADARIADAKAVEAATRDPVLVKAAIAMHQQNFQTVEAMLEERIRMLPRDAAALRLYGEVAWRQGQLDQAIARLKRTLEVAPGFGAARELLVRIMQMGPDVADALVHASILLEDEPDSVGHALLKASLQVRLGEQEAAGTIYRGLVARGVDQPRVWLNLGHVEKTLGNQADAIAAYRRSIALDPALGEGWWSLANLKTVKLTGEDIAAMLAAQEGIEDDEQASQLHFALGKAYEDAGEAEKSFEHYARGNALRRKGIEYDPERISGDAREHAEIFTAPFLSSREGQGCQADDPIFIVGLPRAGSTLVEQILSSHSKIEGTMELPDLMMIADRLHSRVEDGEFASYGDVVRSLDAAALTRLGEEYLERTRVHRKEGKRRFIDKMPNNWMHVGLIRLILPRATIIDARRHPMGCCFSGWKQFFARGQLFTYDLTEIGRYYRDYVGQMAAFDREAPGAVHRVIYERMVADTEAEVRSLLDHVGVPFEEECLAFWRNRRAVRTASSEQVRQPIFTDGVDHWKQFEPWLAPLRDALGSVETAYPQVPEELA</sequence>
<name>F1Z7Z8_9SPHN</name>
<protein>
    <submittedName>
        <fullName evidence="3">Sulfotransferase</fullName>
    </submittedName>
</protein>
<dbReference type="PANTHER" id="PTHR12788:SF10">
    <property type="entry name" value="PROTEIN-TYROSINE SULFOTRANSFERASE"/>
    <property type="match status" value="1"/>
</dbReference>
<evidence type="ECO:0000313" key="3">
    <source>
        <dbReference type="EMBL" id="EGD59227.1"/>
    </source>
</evidence>
<dbReference type="SUPFAM" id="SSF52540">
    <property type="entry name" value="P-loop containing nucleoside triphosphate hydrolases"/>
    <property type="match status" value="1"/>
</dbReference>
<dbReference type="HOGENOM" id="CLU_017034_1_0_5"/>
<reference evidence="3 4" key="1">
    <citation type="journal article" date="2012" name="J. Bacteriol.">
        <title>Draft Genome Sequence of Novosphingobium nitrogenifigens Y88T.</title>
        <authorList>
            <person name="Strabala T.J."/>
            <person name="Macdonald L."/>
            <person name="Liu V."/>
            <person name="Smit A.M."/>
        </authorList>
    </citation>
    <scope>NUCLEOTIDE SEQUENCE [LARGE SCALE GENOMIC DNA]</scope>
    <source>
        <strain evidence="3 4">DSM 19370</strain>
    </source>
</reference>
<proteinExistence type="predicted"/>
<dbReference type="Pfam" id="PF13181">
    <property type="entry name" value="TPR_8"/>
    <property type="match status" value="1"/>
</dbReference>
<dbReference type="EMBL" id="AEWJ01000037">
    <property type="protein sequence ID" value="EGD59227.1"/>
    <property type="molecule type" value="Genomic_DNA"/>
</dbReference>
<feature type="repeat" description="TPR" evidence="2">
    <location>
        <begin position="194"/>
        <end position="227"/>
    </location>
</feature>
<dbReference type="InterPro" id="IPR027417">
    <property type="entry name" value="P-loop_NTPase"/>
</dbReference>
<organism evidence="3 4">
    <name type="scientific">Novosphingobium nitrogenifigens DSM 19370</name>
    <dbReference type="NCBI Taxonomy" id="983920"/>
    <lineage>
        <taxon>Bacteria</taxon>
        <taxon>Pseudomonadati</taxon>
        <taxon>Pseudomonadota</taxon>
        <taxon>Alphaproteobacteria</taxon>
        <taxon>Sphingomonadales</taxon>
        <taxon>Sphingomonadaceae</taxon>
        <taxon>Novosphingobium</taxon>
    </lineage>
</organism>
<dbReference type="GO" id="GO:0008476">
    <property type="term" value="F:protein-tyrosine sulfotransferase activity"/>
    <property type="evidence" value="ECO:0007669"/>
    <property type="project" value="InterPro"/>
</dbReference>
<dbReference type="AlphaFoldDB" id="F1Z7Z8"/>
<dbReference type="PROSITE" id="PS50005">
    <property type="entry name" value="TPR"/>
    <property type="match status" value="3"/>
</dbReference>
<dbReference type="eggNOG" id="COG0457">
    <property type="taxonomic scope" value="Bacteria"/>
</dbReference>
<dbReference type="InterPro" id="IPR011990">
    <property type="entry name" value="TPR-like_helical_dom_sf"/>
</dbReference>
<evidence type="ECO:0000313" key="4">
    <source>
        <dbReference type="Proteomes" id="UP000004728"/>
    </source>
</evidence>
<dbReference type="Proteomes" id="UP000004728">
    <property type="component" value="Unassembled WGS sequence"/>
</dbReference>
<dbReference type="SMART" id="SM00028">
    <property type="entry name" value="TPR"/>
    <property type="match status" value="4"/>
</dbReference>
<dbReference type="SUPFAM" id="SSF48452">
    <property type="entry name" value="TPR-like"/>
    <property type="match status" value="2"/>
</dbReference>